<dbReference type="EC" id="1.5.1.3" evidence="3 8"/>
<dbReference type="CDD" id="cd00209">
    <property type="entry name" value="DHFR"/>
    <property type="match status" value="1"/>
</dbReference>
<evidence type="ECO:0000256" key="7">
    <source>
        <dbReference type="ARBA" id="ARBA00025067"/>
    </source>
</evidence>
<evidence type="ECO:0000256" key="2">
    <source>
        <dbReference type="ARBA" id="ARBA00009539"/>
    </source>
</evidence>
<comment type="caution">
    <text evidence="11">The sequence shown here is derived from an EMBL/GenBank/DDBJ whole genome shotgun (WGS) entry which is preliminary data.</text>
</comment>
<evidence type="ECO:0000256" key="6">
    <source>
        <dbReference type="ARBA" id="ARBA00023002"/>
    </source>
</evidence>
<organism evidence="11 12">
    <name type="scientific">Paenibacillus hemerocallicola</name>
    <dbReference type="NCBI Taxonomy" id="1172614"/>
    <lineage>
        <taxon>Bacteria</taxon>
        <taxon>Bacillati</taxon>
        <taxon>Bacillota</taxon>
        <taxon>Bacilli</taxon>
        <taxon>Bacillales</taxon>
        <taxon>Paenibacillaceae</taxon>
        <taxon>Paenibacillus</taxon>
    </lineage>
</organism>
<dbReference type="UniPathway" id="UPA00077">
    <property type="reaction ID" value="UER00158"/>
</dbReference>
<dbReference type="PROSITE" id="PS00075">
    <property type="entry name" value="DHFR_1"/>
    <property type="match status" value="1"/>
</dbReference>
<evidence type="ECO:0000256" key="4">
    <source>
        <dbReference type="ARBA" id="ARBA00022563"/>
    </source>
</evidence>
<comment type="catalytic activity">
    <reaction evidence="8">
        <text>(6S)-5,6,7,8-tetrahydrofolate + NADP(+) = 7,8-dihydrofolate + NADPH + H(+)</text>
        <dbReference type="Rhea" id="RHEA:15009"/>
        <dbReference type="ChEBI" id="CHEBI:15378"/>
        <dbReference type="ChEBI" id="CHEBI:57451"/>
        <dbReference type="ChEBI" id="CHEBI:57453"/>
        <dbReference type="ChEBI" id="CHEBI:57783"/>
        <dbReference type="ChEBI" id="CHEBI:58349"/>
        <dbReference type="EC" id="1.5.1.3"/>
    </reaction>
</comment>
<dbReference type="InterPro" id="IPR001796">
    <property type="entry name" value="DHFR_dom"/>
</dbReference>
<evidence type="ECO:0000313" key="12">
    <source>
        <dbReference type="Proteomes" id="UP000307943"/>
    </source>
</evidence>
<dbReference type="PRINTS" id="PR00070">
    <property type="entry name" value="DHFR"/>
</dbReference>
<dbReference type="PROSITE" id="PS51330">
    <property type="entry name" value="DHFR_2"/>
    <property type="match status" value="1"/>
</dbReference>
<dbReference type="Proteomes" id="UP000307943">
    <property type="component" value="Unassembled WGS sequence"/>
</dbReference>
<dbReference type="GO" id="GO:0005829">
    <property type="term" value="C:cytosol"/>
    <property type="evidence" value="ECO:0007669"/>
    <property type="project" value="TreeGrafter"/>
</dbReference>
<comment type="function">
    <text evidence="7 8">Key enzyme in folate metabolism. Catalyzes an essential reaction for de novo glycine and purine synthesis, and for DNA precursor synthesis.</text>
</comment>
<dbReference type="Pfam" id="PF00186">
    <property type="entry name" value="DHFR_1"/>
    <property type="match status" value="1"/>
</dbReference>
<evidence type="ECO:0000256" key="8">
    <source>
        <dbReference type="PIRNR" id="PIRNR000194"/>
    </source>
</evidence>
<dbReference type="FunFam" id="3.40.430.10:FF:000001">
    <property type="entry name" value="Dihydrofolate reductase"/>
    <property type="match status" value="1"/>
</dbReference>
<dbReference type="OrthoDB" id="9804315at2"/>
<dbReference type="GO" id="GO:0046654">
    <property type="term" value="P:tetrahydrofolate biosynthetic process"/>
    <property type="evidence" value="ECO:0007669"/>
    <property type="project" value="UniProtKB-UniPathway"/>
</dbReference>
<evidence type="ECO:0000313" key="11">
    <source>
        <dbReference type="EMBL" id="TNJ60648.1"/>
    </source>
</evidence>
<accession>A0A5C4SXQ7</accession>
<dbReference type="GO" id="GO:0006730">
    <property type="term" value="P:one-carbon metabolic process"/>
    <property type="evidence" value="ECO:0007669"/>
    <property type="project" value="UniProtKB-KW"/>
</dbReference>
<protein>
    <recommendedName>
        <fullName evidence="3 8">Dihydrofolate reductase</fullName>
        <ecNumber evidence="3 8">1.5.1.3</ecNumber>
    </recommendedName>
</protein>
<dbReference type="GO" id="GO:0004146">
    <property type="term" value="F:dihydrofolate reductase activity"/>
    <property type="evidence" value="ECO:0007669"/>
    <property type="project" value="UniProtKB-EC"/>
</dbReference>
<keyword evidence="12" id="KW-1185">Reference proteome</keyword>
<comment type="similarity">
    <text evidence="2 8 9">Belongs to the dihydrofolate reductase family.</text>
</comment>
<keyword evidence="5 8" id="KW-0521">NADP</keyword>
<reference evidence="11 12" key="1">
    <citation type="submission" date="2019-05" db="EMBL/GenBank/DDBJ databases">
        <title>We sequenced the genome of Paenibacillus hemerocallicola KCTC 33185 for further insight into its adaptation and study the phylogeny of Paenibacillus.</title>
        <authorList>
            <person name="Narsing Rao M.P."/>
        </authorList>
    </citation>
    <scope>NUCLEOTIDE SEQUENCE [LARGE SCALE GENOMIC DNA]</scope>
    <source>
        <strain evidence="11 12">KCTC 33185</strain>
    </source>
</reference>
<comment type="pathway">
    <text evidence="1 8">Cofactor biosynthesis; tetrahydrofolate biosynthesis; 5,6,7,8-tetrahydrofolate from 7,8-dihydrofolate: step 1/1.</text>
</comment>
<evidence type="ECO:0000256" key="1">
    <source>
        <dbReference type="ARBA" id="ARBA00004903"/>
    </source>
</evidence>
<evidence type="ECO:0000256" key="9">
    <source>
        <dbReference type="RuleBase" id="RU004474"/>
    </source>
</evidence>
<evidence type="ECO:0000256" key="5">
    <source>
        <dbReference type="ARBA" id="ARBA00022857"/>
    </source>
</evidence>
<dbReference type="SUPFAM" id="SSF53597">
    <property type="entry name" value="Dihydrofolate reductase-like"/>
    <property type="match status" value="1"/>
</dbReference>
<dbReference type="AlphaFoldDB" id="A0A5C4SXQ7"/>
<keyword evidence="6 8" id="KW-0560">Oxidoreductase</keyword>
<dbReference type="PANTHER" id="PTHR48069:SF3">
    <property type="entry name" value="DIHYDROFOLATE REDUCTASE"/>
    <property type="match status" value="1"/>
</dbReference>
<dbReference type="GO" id="GO:0046655">
    <property type="term" value="P:folic acid metabolic process"/>
    <property type="evidence" value="ECO:0007669"/>
    <property type="project" value="TreeGrafter"/>
</dbReference>
<dbReference type="EMBL" id="VDCQ01000082">
    <property type="protein sequence ID" value="TNJ60648.1"/>
    <property type="molecule type" value="Genomic_DNA"/>
</dbReference>
<proteinExistence type="inferred from homology"/>
<dbReference type="GO" id="GO:0070401">
    <property type="term" value="F:NADP+ binding"/>
    <property type="evidence" value="ECO:0007669"/>
    <property type="project" value="UniProtKB-ARBA"/>
</dbReference>
<dbReference type="PIRSF" id="PIRSF000194">
    <property type="entry name" value="DHFR"/>
    <property type="match status" value="1"/>
</dbReference>
<evidence type="ECO:0000259" key="10">
    <source>
        <dbReference type="PROSITE" id="PS51330"/>
    </source>
</evidence>
<gene>
    <name evidence="11" type="ORF">FE784_35700</name>
</gene>
<dbReference type="InterPro" id="IPR012259">
    <property type="entry name" value="DHFR"/>
</dbReference>
<dbReference type="InterPro" id="IPR024072">
    <property type="entry name" value="DHFR-like_dom_sf"/>
</dbReference>
<name>A0A5C4SXQ7_9BACL</name>
<evidence type="ECO:0000256" key="3">
    <source>
        <dbReference type="ARBA" id="ARBA00012856"/>
    </source>
</evidence>
<keyword evidence="4 8" id="KW-0554">One-carbon metabolism</keyword>
<dbReference type="PANTHER" id="PTHR48069">
    <property type="entry name" value="DIHYDROFOLATE REDUCTASE"/>
    <property type="match status" value="1"/>
</dbReference>
<dbReference type="GO" id="GO:0046452">
    <property type="term" value="P:dihydrofolate metabolic process"/>
    <property type="evidence" value="ECO:0007669"/>
    <property type="project" value="TreeGrafter"/>
</dbReference>
<dbReference type="InterPro" id="IPR017925">
    <property type="entry name" value="DHFR_CS"/>
</dbReference>
<feature type="domain" description="DHFR" evidence="10">
    <location>
        <begin position="13"/>
        <end position="173"/>
    </location>
</feature>
<dbReference type="Gene3D" id="3.40.430.10">
    <property type="entry name" value="Dihydrofolate Reductase, subunit A"/>
    <property type="match status" value="1"/>
</dbReference>
<sequence length="180" mass="20174">MKQTGDVGGTSPNVAMIAAMDRNRVIGKSNAIPWRLPAEQQYFKRITMGHTVLTGRLNYEAMKRPLAGRTNVVMTRDQAFAADGCEVVRTVDEALARYAGNANSPLFVIGGEQIYRLFLPVAHTLYLTVIDETFDGDTYFPELDPAEWNEISRERGATDEQNRHAYVYYVYRRTSAGSGE</sequence>